<sequence length="72" mass="6968">MLTLAAGIAVGSAGAAAAQPVALPTPIAPTNVSTTWCTNPPPFAHLSIIACLASIISTGSAAVGSSSPLPWK</sequence>
<keyword evidence="1" id="KW-0732">Signal</keyword>
<evidence type="ECO:0008006" key="4">
    <source>
        <dbReference type="Google" id="ProtNLM"/>
    </source>
</evidence>
<accession>A0ABU7JX69</accession>
<comment type="caution">
    <text evidence="2">The sequence shown here is derived from an EMBL/GenBank/DDBJ whole genome shotgun (WGS) entry which is preliminary data.</text>
</comment>
<feature type="signal peptide" evidence="1">
    <location>
        <begin position="1"/>
        <end position="17"/>
    </location>
</feature>
<gene>
    <name evidence="2" type="ORF">Q8814_21345</name>
</gene>
<protein>
    <recommendedName>
        <fullName evidence="4">Secreted protein</fullName>
    </recommendedName>
</protein>
<name>A0ABU7JX69_9NOCA</name>
<organism evidence="2 3">
    <name type="scientific">Rhodococcus chondri</name>
    <dbReference type="NCBI Taxonomy" id="3065941"/>
    <lineage>
        <taxon>Bacteria</taxon>
        <taxon>Bacillati</taxon>
        <taxon>Actinomycetota</taxon>
        <taxon>Actinomycetes</taxon>
        <taxon>Mycobacteriales</taxon>
        <taxon>Nocardiaceae</taxon>
        <taxon>Rhodococcus</taxon>
    </lineage>
</organism>
<evidence type="ECO:0000313" key="3">
    <source>
        <dbReference type="Proteomes" id="UP001331936"/>
    </source>
</evidence>
<keyword evidence="3" id="KW-1185">Reference proteome</keyword>
<evidence type="ECO:0000313" key="2">
    <source>
        <dbReference type="EMBL" id="MEE2034624.1"/>
    </source>
</evidence>
<feature type="chain" id="PRO_5045215207" description="Secreted protein" evidence="1">
    <location>
        <begin position="18"/>
        <end position="72"/>
    </location>
</feature>
<dbReference type="EMBL" id="JAUZMZ010000165">
    <property type="protein sequence ID" value="MEE2034624.1"/>
    <property type="molecule type" value="Genomic_DNA"/>
</dbReference>
<reference evidence="2 3" key="1">
    <citation type="submission" date="2023-08" db="EMBL/GenBank/DDBJ databases">
        <authorList>
            <person name="Girao M."/>
            <person name="Carvalho M.F."/>
        </authorList>
    </citation>
    <scope>NUCLEOTIDE SEQUENCE [LARGE SCALE GENOMIC DNA]</scope>
    <source>
        <strain evidence="2 3">CC-R104</strain>
    </source>
</reference>
<dbReference type="RefSeq" id="WP_330153988.1">
    <property type="nucleotide sequence ID" value="NZ_JAUZMZ010000165.1"/>
</dbReference>
<proteinExistence type="predicted"/>
<dbReference type="Proteomes" id="UP001331936">
    <property type="component" value="Unassembled WGS sequence"/>
</dbReference>
<evidence type="ECO:0000256" key="1">
    <source>
        <dbReference type="SAM" id="SignalP"/>
    </source>
</evidence>